<accession>A0AAJ1CZF9</accession>
<name>A0AAJ1CZF9_PANAN</name>
<organism evidence="1 2">
    <name type="scientific">Pantoea ananas</name>
    <name type="common">Erwinia uredovora</name>
    <dbReference type="NCBI Taxonomy" id="553"/>
    <lineage>
        <taxon>Bacteria</taxon>
        <taxon>Pseudomonadati</taxon>
        <taxon>Pseudomonadota</taxon>
        <taxon>Gammaproteobacteria</taxon>
        <taxon>Enterobacterales</taxon>
        <taxon>Erwiniaceae</taxon>
        <taxon>Pantoea</taxon>
    </lineage>
</organism>
<sequence length="63" mass="7223">MDKIKRKFFFFAVLVALGFGVYQYFRPYNPSPQTLTSAQQAAMNNISAEMKPYCVGCYMLDLP</sequence>
<dbReference type="Proteomes" id="UP001208888">
    <property type="component" value="Unassembled WGS sequence"/>
</dbReference>
<evidence type="ECO:0000313" key="2">
    <source>
        <dbReference type="Proteomes" id="UP001208888"/>
    </source>
</evidence>
<evidence type="ECO:0000313" key="1">
    <source>
        <dbReference type="EMBL" id="MCW0343596.1"/>
    </source>
</evidence>
<dbReference type="RefSeq" id="WP_047713665.1">
    <property type="nucleotide sequence ID" value="NZ_CP028034.2"/>
</dbReference>
<dbReference type="EMBL" id="JANFVX010000004">
    <property type="protein sequence ID" value="MCW0343596.1"/>
    <property type="molecule type" value="Genomic_DNA"/>
</dbReference>
<gene>
    <name evidence="1" type="ORF">NB703_001689</name>
</gene>
<reference evidence="1" key="1">
    <citation type="submission" date="2022-06" db="EMBL/GenBank/DDBJ databases">
        <title>Dynamics of rice microbiomes reveals core vertical transmitted seed endophytes.</title>
        <authorList>
            <person name="Liao K."/>
            <person name="Zhang X."/>
        </authorList>
    </citation>
    <scope>NUCLEOTIDE SEQUENCE</scope>
    <source>
        <strain evidence="1">JT1-17</strain>
    </source>
</reference>
<proteinExistence type="predicted"/>
<comment type="caution">
    <text evidence="1">The sequence shown here is derived from an EMBL/GenBank/DDBJ whole genome shotgun (WGS) entry which is preliminary data.</text>
</comment>
<dbReference type="AlphaFoldDB" id="A0AAJ1CZF9"/>
<protein>
    <submittedName>
        <fullName evidence="1">Uncharacterized protein</fullName>
    </submittedName>
</protein>